<name>A0A1M5NP94_9FIRM</name>
<dbReference type="PROSITE" id="PS51257">
    <property type="entry name" value="PROKAR_LIPOPROTEIN"/>
    <property type="match status" value="1"/>
</dbReference>
<dbReference type="InterPro" id="IPR001763">
    <property type="entry name" value="Rhodanese-like_dom"/>
</dbReference>
<evidence type="ECO:0000256" key="2">
    <source>
        <dbReference type="SAM" id="SignalP"/>
    </source>
</evidence>
<dbReference type="InterPro" id="IPR050229">
    <property type="entry name" value="GlpE_sulfurtransferase"/>
</dbReference>
<organism evidence="4 5">
    <name type="scientific">Asaccharospora irregularis DSM 2635</name>
    <dbReference type="NCBI Taxonomy" id="1121321"/>
    <lineage>
        <taxon>Bacteria</taxon>
        <taxon>Bacillati</taxon>
        <taxon>Bacillota</taxon>
        <taxon>Clostridia</taxon>
        <taxon>Peptostreptococcales</taxon>
        <taxon>Peptostreptococcaceae</taxon>
        <taxon>Asaccharospora</taxon>
    </lineage>
</organism>
<feature type="domain" description="Rhodanese" evidence="3">
    <location>
        <begin position="67"/>
        <end position="153"/>
    </location>
</feature>
<evidence type="ECO:0000313" key="5">
    <source>
        <dbReference type="Proteomes" id="UP000243255"/>
    </source>
</evidence>
<feature type="region of interest" description="Disordered" evidence="1">
    <location>
        <begin position="29"/>
        <end position="52"/>
    </location>
</feature>
<accession>A0A1M5NP94</accession>
<feature type="signal peptide" evidence="2">
    <location>
        <begin position="1"/>
        <end position="24"/>
    </location>
</feature>
<dbReference type="RefSeq" id="WP_073125523.1">
    <property type="nucleotide sequence ID" value="NZ_BAABCH010000100.1"/>
</dbReference>
<dbReference type="PROSITE" id="PS50206">
    <property type="entry name" value="RHODANESE_3"/>
    <property type="match status" value="2"/>
</dbReference>
<dbReference type="GO" id="GO:0016740">
    <property type="term" value="F:transferase activity"/>
    <property type="evidence" value="ECO:0007669"/>
    <property type="project" value="UniProtKB-KW"/>
</dbReference>
<dbReference type="PANTHER" id="PTHR43031:SF1">
    <property type="entry name" value="PYRIDINE NUCLEOTIDE-DISULPHIDE OXIDOREDUCTASE"/>
    <property type="match status" value="1"/>
</dbReference>
<sequence length="254" mass="28518">MKLNKKFKVLSIGALLVLSLASMVGCSSKEEASKEESKQEQTTQEESKEVAEVKEIKGDEALKIMEKDKEALFIDVRSPEEYSAGHIPNAVNMFIDEFESNLDKLKGHEEKAIVLYCNSGKKSGDAAKILVENGFKDVSNAEGVKKYEYDLVKYKDITAEDMLALLEENKDAVLVDVRPEKDFKKGHIENAINVPFDQVESRLAELDKTKDIVLYCNTGNKSSSVAKQLQEKGYEKVYNAIDGVKEYEFKLVTE</sequence>
<dbReference type="STRING" id="1121321.SAMN04488530_11130"/>
<evidence type="ECO:0000313" key="4">
    <source>
        <dbReference type="EMBL" id="SHG91265.1"/>
    </source>
</evidence>
<dbReference type="CDD" id="cd00158">
    <property type="entry name" value="RHOD"/>
    <property type="match status" value="2"/>
</dbReference>
<dbReference type="PANTHER" id="PTHR43031">
    <property type="entry name" value="FAD-DEPENDENT OXIDOREDUCTASE"/>
    <property type="match status" value="1"/>
</dbReference>
<feature type="chain" id="PRO_5039045910" evidence="2">
    <location>
        <begin position="25"/>
        <end position="254"/>
    </location>
</feature>
<dbReference type="Pfam" id="PF00581">
    <property type="entry name" value="Rhodanese"/>
    <property type="match status" value="2"/>
</dbReference>
<evidence type="ECO:0000256" key="1">
    <source>
        <dbReference type="SAM" id="MobiDB-lite"/>
    </source>
</evidence>
<keyword evidence="5" id="KW-1185">Reference proteome</keyword>
<reference evidence="5" key="1">
    <citation type="submission" date="2016-11" db="EMBL/GenBank/DDBJ databases">
        <authorList>
            <person name="Varghese N."/>
            <person name="Submissions S."/>
        </authorList>
    </citation>
    <scope>NUCLEOTIDE SEQUENCE [LARGE SCALE GENOMIC DNA]</scope>
    <source>
        <strain evidence="5">DSM 2635</strain>
    </source>
</reference>
<keyword evidence="2" id="KW-0732">Signal</keyword>
<feature type="domain" description="Rhodanese" evidence="3">
    <location>
        <begin position="168"/>
        <end position="253"/>
    </location>
</feature>
<dbReference type="OrthoDB" id="9800872at2"/>
<proteinExistence type="predicted"/>
<dbReference type="SUPFAM" id="SSF52821">
    <property type="entry name" value="Rhodanese/Cell cycle control phosphatase"/>
    <property type="match status" value="2"/>
</dbReference>
<dbReference type="InterPro" id="IPR036873">
    <property type="entry name" value="Rhodanese-like_dom_sf"/>
</dbReference>
<dbReference type="Gene3D" id="3.40.250.10">
    <property type="entry name" value="Rhodanese-like domain"/>
    <property type="match status" value="2"/>
</dbReference>
<protein>
    <submittedName>
        <fullName evidence="4">Rhodanese-related sulfurtransferase</fullName>
    </submittedName>
</protein>
<keyword evidence="4" id="KW-0808">Transferase</keyword>
<dbReference type="SMART" id="SM00450">
    <property type="entry name" value="RHOD"/>
    <property type="match status" value="2"/>
</dbReference>
<dbReference type="EMBL" id="FQWX01000011">
    <property type="protein sequence ID" value="SHG91265.1"/>
    <property type="molecule type" value="Genomic_DNA"/>
</dbReference>
<gene>
    <name evidence="4" type="ORF">SAMN04488530_11130</name>
</gene>
<dbReference type="AlphaFoldDB" id="A0A1M5NP94"/>
<dbReference type="Proteomes" id="UP000243255">
    <property type="component" value="Unassembled WGS sequence"/>
</dbReference>
<evidence type="ECO:0000259" key="3">
    <source>
        <dbReference type="PROSITE" id="PS50206"/>
    </source>
</evidence>